<dbReference type="PANTHER" id="PTHR30625:SF11">
    <property type="entry name" value="MOTA_TOLQ_EXBB PROTON CHANNEL DOMAIN-CONTAINING PROTEIN"/>
    <property type="match status" value="1"/>
</dbReference>
<evidence type="ECO:0000256" key="4">
    <source>
        <dbReference type="ARBA" id="ARBA00022989"/>
    </source>
</evidence>
<feature type="domain" description="MotA/TolQ/ExbB proton channel" evidence="8">
    <location>
        <begin position="67"/>
        <end position="187"/>
    </location>
</feature>
<feature type="transmembrane region" description="Helical" evidence="7">
    <location>
        <begin position="106"/>
        <end position="134"/>
    </location>
</feature>
<sequence>MFELVKAGGLIMLPILLCSVVATAIIAERFWSLQRKRIVPDNLVVEVWQWAKKGGLDEEHIQLLRQSSPLGKILAAGLVNRQNSREIMKEGIEEAGRHVVYNLEQYLNTLGTIAAIAPLLGLLGTVIGMIKVFAVITVQGIGDPGVLASGISEALITTAAGLTVAIPSLIFYRYFRGRIDGLVVTMEQEALKMVDVLEGIRRRDRYSSESVR</sequence>
<comment type="subcellular location">
    <subcellularLocation>
        <location evidence="1">Cell membrane</location>
        <topology evidence="1">Multi-pass membrane protein</topology>
    </subcellularLocation>
    <subcellularLocation>
        <location evidence="6">Membrane</location>
        <topology evidence="6">Multi-pass membrane protein</topology>
    </subcellularLocation>
</comment>
<feature type="transmembrane region" description="Helical" evidence="7">
    <location>
        <begin position="154"/>
        <end position="172"/>
    </location>
</feature>
<protein>
    <submittedName>
        <fullName evidence="9">Biopolymer transport protein ExbB</fullName>
    </submittedName>
</protein>
<dbReference type="GO" id="GO:0005886">
    <property type="term" value="C:plasma membrane"/>
    <property type="evidence" value="ECO:0007669"/>
    <property type="project" value="UniProtKB-SubCell"/>
</dbReference>
<gene>
    <name evidence="9" type="ORF">BECKFW1821C_GA0114237_100422</name>
</gene>
<dbReference type="EMBL" id="CAADFE010000004">
    <property type="protein sequence ID" value="VFJ63494.1"/>
    <property type="molecule type" value="Genomic_DNA"/>
</dbReference>
<name>A0A450T9Z4_9GAMM</name>
<organism evidence="9">
    <name type="scientific">Candidatus Kentrum sp. FW</name>
    <dbReference type="NCBI Taxonomy" id="2126338"/>
    <lineage>
        <taxon>Bacteria</taxon>
        <taxon>Pseudomonadati</taxon>
        <taxon>Pseudomonadota</taxon>
        <taxon>Gammaproteobacteria</taxon>
        <taxon>Candidatus Kentrum</taxon>
    </lineage>
</organism>
<evidence type="ECO:0000256" key="7">
    <source>
        <dbReference type="SAM" id="Phobius"/>
    </source>
</evidence>
<evidence type="ECO:0000259" key="8">
    <source>
        <dbReference type="Pfam" id="PF01618"/>
    </source>
</evidence>
<keyword evidence="5 7" id="KW-0472">Membrane</keyword>
<proteinExistence type="inferred from homology"/>
<evidence type="ECO:0000256" key="6">
    <source>
        <dbReference type="RuleBase" id="RU004057"/>
    </source>
</evidence>
<reference evidence="9" key="1">
    <citation type="submission" date="2019-02" db="EMBL/GenBank/DDBJ databases">
        <authorList>
            <person name="Gruber-Vodicka R. H."/>
            <person name="Seah K. B. B."/>
        </authorList>
    </citation>
    <scope>NUCLEOTIDE SEQUENCE</scope>
    <source>
        <strain evidence="9">BECK_BZ131</strain>
    </source>
</reference>
<keyword evidence="4 7" id="KW-1133">Transmembrane helix</keyword>
<dbReference type="PANTHER" id="PTHR30625">
    <property type="entry name" value="PROTEIN TOLQ"/>
    <property type="match status" value="1"/>
</dbReference>
<dbReference type="InterPro" id="IPR050790">
    <property type="entry name" value="ExbB/TolQ_transport"/>
</dbReference>
<dbReference type="InterPro" id="IPR002898">
    <property type="entry name" value="MotA_ExbB_proton_chnl"/>
</dbReference>
<keyword evidence="3 7" id="KW-0812">Transmembrane</keyword>
<evidence type="ECO:0000256" key="5">
    <source>
        <dbReference type="ARBA" id="ARBA00023136"/>
    </source>
</evidence>
<dbReference type="Pfam" id="PF01618">
    <property type="entry name" value="MotA_ExbB"/>
    <property type="match status" value="1"/>
</dbReference>
<dbReference type="GO" id="GO:0017038">
    <property type="term" value="P:protein import"/>
    <property type="evidence" value="ECO:0007669"/>
    <property type="project" value="TreeGrafter"/>
</dbReference>
<evidence type="ECO:0000313" key="9">
    <source>
        <dbReference type="EMBL" id="VFJ63494.1"/>
    </source>
</evidence>
<dbReference type="AlphaFoldDB" id="A0A450T9Z4"/>
<comment type="similarity">
    <text evidence="6">Belongs to the exbB/tolQ family.</text>
</comment>
<keyword evidence="2" id="KW-1003">Cell membrane</keyword>
<feature type="transmembrane region" description="Helical" evidence="7">
    <location>
        <begin position="6"/>
        <end position="27"/>
    </location>
</feature>
<accession>A0A450T9Z4</accession>
<keyword evidence="6" id="KW-0653">Protein transport</keyword>
<evidence type="ECO:0000256" key="3">
    <source>
        <dbReference type="ARBA" id="ARBA00022692"/>
    </source>
</evidence>
<evidence type="ECO:0000256" key="1">
    <source>
        <dbReference type="ARBA" id="ARBA00004651"/>
    </source>
</evidence>
<keyword evidence="6" id="KW-0813">Transport</keyword>
<evidence type="ECO:0000256" key="2">
    <source>
        <dbReference type="ARBA" id="ARBA00022475"/>
    </source>
</evidence>